<dbReference type="InterPro" id="IPR017649">
    <property type="entry name" value="SuccinylGlu_semiald_DH_AstD"/>
</dbReference>
<comment type="similarity">
    <text evidence="4">Belongs to the aldehyde dehydrogenase family. AstD subfamily.</text>
</comment>
<dbReference type="InterPro" id="IPR016160">
    <property type="entry name" value="Ald_DH_CS_CYS"/>
</dbReference>
<feature type="binding site" evidence="4">
    <location>
        <begin position="221"/>
        <end position="226"/>
    </location>
    <ligand>
        <name>NAD(+)</name>
        <dbReference type="ChEBI" id="CHEBI:57540"/>
    </ligand>
</feature>
<feature type="domain" description="Aldehyde dehydrogenase" evidence="6">
    <location>
        <begin position="11"/>
        <end position="458"/>
    </location>
</feature>
<dbReference type="InterPro" id="IPR016163">
    <property type="entry name" value="Ald_DH_C"/>
</dbReference>
<dbReference type="PANTHER" id="PTHR11699">
    <property type="entry name" value="ALDEHYDE DEHYDROGENASE-RELATED"/>
    <property type="match status" value="1"/>
</dbReference>
<keyword evidence="2 4" id="KW-0560">Oxidoreductase</keyword>
<organism evidence="7 8">
    <name type="scientific">Caulobacter rhizosphaerae</name>
    <dbReference type="NCBI Taxonomy" id="2010972"/>
    <lineage>
        <taxon>Bacteria</taxon>
        <taxon>Pseudomonadati</taxon>
        <taxon>Pseudomonadota</taxon>
        <taxon>Alphaproteobacteria</taxon>
        <taxon>Caulobacterales</taxon>
        <taxon>Caulobacteraceae</taxon>
        <taxon>Caulobacter</taxon>
    </lineage>
</organism>
<evidence type="ECO:0000313" key="7">
    <source>
        <dbReference type="EMBL" id="MDR6529305.1"/>
    </source>
</evidence>
<keyword evidence="3 4" id="KW-0520">NAD</keyword>
<protein>
    <recommendedName>
        <fullName evidence="4">N-succinylglutamate 5-semialdehyde dehydrogenase</fullName>
        <ecNumber evidence="4">1.2.1.71</ecNumber>
    </recommendedName>
    <alternativeName>
        <fullName evidence="4">Succinylglutamic semialdehyde dehydrogenase</fullName>
        <shortName evidence="4">SGSD</shortName>
    </alternativeName>
</protein>
<dbReference type="NCBIfam" id="TIGR03240">
    <property type="entry name" value="arg_catab_astD"/>
    <property type="match status" value="1"/>
</dbReference>
<dbReference type="NCBIfam" id="NF006992">
    <property type="entry name" value="PRK09457.1"/>
    <property type="match status" value="1"/>
</dbReference>
<dbReference type="InterPro" id="IPR016161">
    <property type="entry name" value="Ald_DH/histidinol_DH"/>
</dbReference>
<comment type="catalytic activity">
    <reaction evidence="4">
        <text>N-succinyl-L-glutamate 5-semialdehyde + NAD(+) + H2O = N-succinyl-L-glutamate + NADH + 2 H(+)</text>
        <dbReference type="Rhea" id="RHEA:10812"/>
        <dbReference type="ChEBI" id="CHEBI:15377"/>
        <dbReference type="ChEBI" id="CHEBI:15378"/>
        <dbReference type="ChEBI" id="CHEBI:57540"/>
        <dbReference type="ChEBI" id="CHEBI:57945"/>
        <dbReference type="ChEBI" id="CHEBI:58520"/>
        <dbReference type="ChEBI" id="CHEBI:58763"/>
        <dbReference type="EC" id="1.2.1.71"/>
    </reaction>
</comment>
<reference evidence="7 8" key="1">
    <citation type="submission" date="2023-07" db="EMBL/GenBank/DDBJ databases">
        <title>Sorghum-associated microbial communities from plants grown in Nebraska, USA.</title>
        <authorList>
            <person name="Schachtman D."/>
        </authorList>
    </citation>
    <scope>NUCLEOTIDE SEQUENCE [LARGE SCALE GENOMIC DNA]</scope>
    <source>
        <strain evidence="7 8">DS2154</strain>
    </source>
</reference>
<dbReference type="EC" id="1.2.1.71" evidence="4"/>
<dbReference type="PROSITE" id="PS00070">
    <property type="entry name" value="ALDEHYDE_DEHYDR_CYS"/>
    <property type="match status" value="1"/>
</dbReference>
<feature type="active site" evidence="4">
    <location>
        <position position="278"/>
    </location>
</feature>
<comment type="pathway">
    <text evidence="4">Amino-acid degradation; L-arginine degradation via AST pathway; L-glutamate and succinate from L-arginine: step 4/5.</text>
</comment>
<dbReference type="CDD" id="cd07095">
    <property type="entry name" value="ALDH_SGSD_AstD"/>
    <property type="match status" value="1"/>
</dbReference>
<dbReference type="InterPro" id="IPR015590">
    <property type="entry name" value="Aldehyde_DH_dom"/>
</dbReference>
<evidence type="ECO:0000256" key="1">
    <source>
        <dbReference type="ARBA" id="ARBA00022503"/>
    </source>
</evidence>
<evidence type="ECO:0000259" key="6">
    <source>
        <dbReference type="Pfam" id="PF00171"/>
    </source>
</evidence>
<sequence length="484" mass="50756">MSGGVFIEGVWRAGAGAEATSVDPTTGEVIWRQATASPADVAAAVTAARKAFPAWADLPREERIAVLRRYKDVLVARTATFAEALSRETGKALWETKAELGSMAGKVDASIRAYDERTGEHASDMAFGRAVLRHRPHGVMAVLGPFNFPGHLPNGHIVPALLAGDTVVFKPSEETPLAGQLLIEALEAAGVPPGVINLVQGGREVGQALIDQEIDGLLFTGSAAAGAFFRRHFADRPDVILALELGGNNPLVVWDAGDPEAVAALVVQSAFITTGQRCSCARRLIVSDDAAGRAVIDAVAALSERLVIGPWNGREEPFMGPLISDRATAQALAGAKAMPGKAVRAMTGVDGLSGAFVSPGLVDVTGETVPDEELFAPLLQVRRVASFEDAIAAANATRYGLSAGLISSETTRWDHFLKRIRAGVVNWNRPTTGAAGTMPFGGLGSSGNHRPSAYYAADYCAYPVASFEAQGVVNTLADIKGLRE</sequence>
<dbReference type="SUPFAM" id="SSF53720">
    <property type="entry name" value="ALDH-like"/>
    <property type="match status" value="1"/>
</dbReference>
<keyword evidence="1 4" id="KW-0056">Arginine metabolism</keyword>
<accession>A0ABU1MU04</accession>
<dbReference type="GO" id="GO:0043824">
    <property type="term" value="F:succinylglutamate-semialdehyde dehydrogenase activity"/>
    <property type="evidence" value="ECO:0007669"/>
    <property type="project" value="UniProtKB-EC"/>
</dbReference>
<dbReference type="HAMAP" id="MF_01174">
    <property type="entry name" value="Aldedh_AstD"/>
    <property type="match status" value="1"/>
</dbReference>
<evidence type="ECO:0000256" key="5">
    <source>
        <dbReference type="PROSITE-ProRule" id="PRU10007"/>
    </source>
</evidence>
<dbReference type="InterPro" id="IPR016162">
    <property type="entry name" value="Ald_DH_N"/>
</dbReference>
<comment type="caution">
    <text evidence="7">The sequence shown here is derived from an EMBL/GenBank/DDBJ whole genome shotgun (WGS) entry which is preliminary data.</text>
</comment>
<comment type="function">
    <text evidence="4">Catalyzes the NAD-dependent reduction of succinylglutamate semialdehyde into succinylglutamate.</text>
</comment>
<dbReference type="Gene3D" id="3.40.605.10">
    <property type="entry name" value="Aldehyde Dehydrogenase, Chain A, domain 1"/>
    <property type="match status" value="1"/>
</dbReference>
<dbReference type="Proteomes" id="UP001262754">
    <property type="component" value="Unassembled WGS sequence"/>
</dbReference>
<dbReference type="InterPro" id="IPR029510">
    <property type="entry name" value="Ald_DH_CS_GLU"/>
</dbReference>
<dbReference type="EMBL" id="JAVDRL010000001">
    <property type="protein sequence ID" value="MDR6529305.1"/>
    <property type="molecule type" value="Genomic_DNA"/>
</dbReference>
<dbReference type="Gene3D" id="3.40.309.10">
    <property type="entry name" value="Aldehyde Dehydrogenase, Chain A, domain 2"/>
    <property type="match status" value="1"/>
</dbReference>
<gene>
    <name evidence="4" type="primary">astD</name>
    <name evidence="7" type="ORF">J2800_000020</name>
</gene>
<dbReference type="RefSeq" id="WP_310027987.1">
    <property type="nucleotide sequence ID" value="NZ_JAVDRL010000001.1"/>
</dbReference>
<feature type="active site" evidence="4 5">
    <location>
        <position position="244"/>
    </location>
</feature>
<proteinExistence type="inferred from homology"/>
<evidence type="ECO:0000256" key="4">
    <source>
        <dbReference type="HAMAP-Rule" id="MF_01174"/>
    </source>
</evidence>
<evidence type="ECO:0000313" key="8">
    <source>
        <dbReference type="Proteomes" id="UP001262754"/>
    </source>
</evidence>
<dbReference type="PROSITE" id="PS00687">
    <property type="entry name" value="ALDEHYDE_DEHYDR_GLU"/>
    <property type="match status" value="1"/>
</dbReference>
<evidence type="ECO:0000256" key="3">
    <source>
        <dbReference type="ARBA" id="ARBA00023027"/>
    </source>
</evidence>
<name>A0ABU1MU04_9CAUL</name>
<keyword evidence="8" id="KW-1185">Reference proteome</keyword>
<dbReference type="Pfam" id="PF00171">
    <property type="entry name" value="Aldedh"/>
    <property type="match status" value="1"/>
</dbReference>
<evidence type="ECO:0000256" key="2">
    <source>
        <dbReference type="ARBA" id="ARBA00023002"/>
    </source>
</evidence>